<evidence type="ECO:0000313" key="2">
    <source>
        <dbReference type="Proteomes" id="UP000265520"/>
    </source>
</evidence>
<accession>A0A392T491</accession>
<sequence length="26" mass="2922">MYGAMDLDPSMVKALQSLWMNHAPSK</sequence>
<proteinExistence type="predicted"/>
<dbReference type="AlphaFoldDB" id="A0A392T491"/>
<name>A0A392T491_9FABA</name>
<comment type="caution">
    <text evidence="1">The sequence shown here is derived from an EMBL/GenBank/DDBJ whole genome shotgun (WGS) entry which is preliminary data.</text>
</comment>
<keyword evidence="2" id="KW-1185">Reference proteome</keyword>
<organism evidence="1 2">
    <name type="scientific">Trifolium medium</name>
    <dbReference type="NCBI Taxonomy" id="97028"/>
    <lineage>
        <taxon>Eukaryota</taxon>
        <taxon>Viridiplantae</taxon>
        <taxon>Streptophyta</taxon>
        <taxon>Embryophyta</taxon>
        <taxon>Tracheophyta</taxon>
        <taxon>Spermatophyta</taxon>
        <taxon>Magnoliopsida</taxon>
        <taxon>eudicotyledons</taxon>
        <taxon>Gunneridae</taxon>
        <taxon>Pentapetalae</taxon>
        <taxon>rosids</taxon>
        <taxon>fabids</taxon>
        <taxon>Fabales</taxon>
        <taxon>Fabaceae</taxon>
        <taxon>Papilionoideae</taxon>
        <taxon>50 kb inversion clade</taxon>
        <taxon>NPAAA clade</taxon>
        <taxon>Hologalegina</taxon>
        <taxon>IRL clade</taxon>
        <taxon>Trifolieae</taxon>
        <taxon>Trifolium</taxon>
    </lineage>
</organism>
<reference evidence="1 2" key="1">
    <citation type="journal article" date="2018" name="Front. Plant Sci.">
        <title>Red Clover (Trifolium pratense) and Zigzag Clover (T. medium) - A Picture of Genomic Similarities and Differences.</title>
        <authorList>
            <person name="Dluhosova J."/>
            <person name="Istvanek J."/>
            <person name="Nedelnik J."/>
            <person name="Repkova J."/>
        </authorList>
    </citation>
    <scope>NUCLEOTIDE SEQUENCE [LARGE SCALE GENOMIC DNA]</scope>
    <source>
        <strain evidence="2">cv. 10/8</strain>
        <tissue evidence="1">Leaf</tissue>
    </source>
</reference>
<dbReference type="Proteomes" id="UP000265520">
    <property type="component" value="Unassembled WGS sequence"/>
</dbReference>
<protein>
    <submittedName>
        <fullName evidence="1">Uncharacterized protein</fullName>
    </submittedName>
</protein>
<dbReference type="EMBL" id="LXQA010488212">
    <property type="protein sequence ID" value="MCI54960.1"/>
    <property type="molecule type" value="Genomic_DNA"/>
</dbReference>
<evidence type="ECO:0000313" key="1">
    <source>
        <dbReference type="EMBL" id="MCI54960.1"/>
    </source>
</evidence>
<feature type="non-terminal residue" evidence="1">
    <location>
        <position position="26"/>
    </location>
</feature>